<keyword evidence="8 12" id="KW-1133">Transmembrane helix</keyword>
<evidence type="ECO:0000256" key="7">
    <source>
        <dbReference type="ARBA" id="ARBA00022927"/>
    </source>
</evidence>
<keyword evidence="4" id="KW-1003">Cell membrane</keyword>
<sequence>MKKIDSLNLIPFIDIMLVLLVIVLTSASFVVRSQIQVDVPRLEETQGQNTQKKETHSITIDKEGHFFLDDKPLSLNELKAQVEQLERDTQVIIRSDRQSDLEFFLEVTTMLRDVGIYDVYVTTEQK</sequence>
<evidence type="ECO:0000256" key="6">
    <source>
        <dbReference type="ARBA" id="ARBA00022692"/>
    </source>
</evidence>
<keyword evidence="9 12" id="KW-0472">Membrane</keyword>
<evidence type="ECO:0000256" key="10">
    <source>
        <dbReference type="RuleBase" id="RU003879"/>
    </source>
</evidence>
<keyword evidence="11" id="KW-0175">Coiled coil</keyword>
<proteinExistence type="inferred from homology"/>
<dbReference type="Gene3D" id="3.30.420.270">
    <property type="match status" value="1"/>
</dbReference>
<comment type="similarity">
    <text evidence="2 10">Belongs to the ExbD/TolR family.</text>
</comment>
<feature type="coiled-coil region" evidence="11">
    <location>
        <begin position="68"/>
        <end position="95"/>
    </location>
</feature>
<feature type="transmembrane region" description="Helical" evidence="12">
    <location>
        <begin position="12"/>
        <end position="31"/>
    </location>
</feature>
<dbReference type="Pfam" id="PF02472">
    <property type="entry name" value="ExbD"/>
    <property type="match status" value="1"/>
</dbReference>
<dbReference type="InterPro" id="IPR003400">
    <property type="entry name" value="ExbD"/>
</dbReference>
<evidence type="ECO:0000256" key="9">
    <source>
        <dbReference type="ARBA" id="ARBA00023136"/>
    </source>
</evidence>
<organism evidence="13 14">
    <name type="scientific">Helicobacter mastomyrinus</name>
    <dbReference type="NCBI Taxonomy" id="287948"/>
    <lineage>
        <taxon>Bacteria</taxon>
        <taxon>Pseudomonadati</taxon>
        <taxon>Campylobacterota</taxon>
        <taxon>Epsilonproteobacteria</taxon>
        <taxon>Campylobacterales</taxon>
        <taxon>Helicobacteraceae</taxon>
        <taxon>Helicobacter</taxon>
    </lineage>
</organism>
<evidence type="ECO:0000256" key="8">
    <source>
        <dbReference type="ARBA" id="ARBA00022989"/>
    </source>
</evidence>
<keyword evidence="3 10" id="KW-0813">Transport</keyword>
<evidence type="ECO:0000256" key="12">
    <source>
        <dbReference type="SAM" id="Phobius"/>
    </source>
</evidence>
<keyword evidence="14" id="KW-1185">Reference proteome</keyword>
<reference evidence="13 14" key="1">
    <citation type="submission" date="2024-02" db="EMBL/GenBank/DDBJ databases">
        <title>Genome and pathogenicity analysis of Helicobacter mastomyrinus isolated from mice.</title>
        <authorList>
            <person name="Zhu L."/>
        </authorList>
    </citation>
    <scope>NUCLEOTIDE SEQUENCE [LARGE SCALE GENOMIC DNA]</scope>
    <source>
        <strain evidence="13 14">Hm-17</strain>
    </source>
</reference>
<evidence type="ECO:0000256" key="5">
    <source>
        <dbReference type="ARBA" id="ARBA00022519"/>
    </source>
</evidence>
<dbReference type="EMBL" id="CP145316">
    <property type="protein sequence ID" value="XAM17889.1"/>
    <property type="molecule type" value="Genomic_DNA"/>
</dbReference>
<evidence type="ECO:0000313" key="13">
    <source>
        <dbReference type="EMBL" id="XAM17889.1"/>
    </source>
</evidence>
<protein>
    <submittedName>
        <fullName evidence="13">Biopolymer transporter ExbD</fullName>
    </submittedName>
</protein>
<keyword evidence="6 10" id="KW-0812">Transmembrane</keyword>
<evidence type="ECO:0000256" key="4">
    <source>
        <dbReference type="ARBA" id="ARBA00022475"/>
    </source>
</evidence>
<gene>
    <name evidence="13" type="ORF">V3I05_09390</name>
</gene>
<accession>A0ABZ3F646</accession>
<dbReference type="RefSeq" id="WP_295702168.1">
    <property type="nucleotide sequence ID" value="NZ_CP145316.1"/>
</dbReference>
<evidence type="ECO:0000256" key="2">
    <source>
        <dbReference type="ARBA" id="ARBA00005811"/>
    </source>
</evidence>
<evidence type="ECO:0000256" key="11">
    <source>
        <dbReference type="SAM" id="Coils"/>
    </source>
</evidence>
<evidence type="ECO:0000313" key="14">
    <source>
        <dbReference type="Proteomes" id="UP001434737"/>
    </source>
</evidence>
<dbReference type="PANTHER" id="PTHR30558:SF12">
    <property type="entry name" value="BIOPOLYMER TRANSPORT PROTEIN EXBD"/>
    <property type="match status" value="1"/>
</dbReference>
<keyword evidence="5" id="KW-0997">Cell inner membrane</keyword>
<evidence type="ECO:0000256" key="3">
    <source>
        <dbReference type="ARBA" id="ARBA00022448"/>
    </source>
</evidence>
<keyword evidence="7 10" id="KW-0653">Protein transport</keyword>
<dbReference type="Proteomes" id="UP001434737">
    <property type="component" value="Chromosome"/>
</dbReference>
<name>A0ABZ3F646_9HELI</name>
<dbReference type="PANTHER" id="PTHR30558">
    <property type="entry name" value="EXBD MEMBRANE COMPONENT OF PMF-DRIVEN MACROMOLECULE IMPORT SYSTEM"/>
    <property type="match status" value="1"/>
</dbReference>
<evidence type="ECO:0000256" key="1">
    <source>
        <dbReference type="ARBA" id="ARBA00004249"/>
    </source>
</evidence>
<comment type="subcellular location">
    <subcellularLocation>
        <location evidence="1">Cell inner membrane</location>
        <topology evidence="1">Single-pass type II membrane protein</topology>
    </subcellularLocation>
    <subcellularLocation>
        <location evidence="10">Cell membrane</location>
        <topology evidence="10">Single-pass type II membrane protein</topology>
    </subcellularLocation>
</comment>